<dbReference type="InterPro" id="IPR036909">
    <property type="entry name" value="Cyt_c-like_dom_sf"/>
</dbReference>
<dbReference type="PANTHER" id="PTHR33751">
    <property type="entry name" value="CBB3-TYPE CYTOCHROME C OXIDASE SUBUNIT FIXP"/>
    <property type="match status" value="1"/>
</dbReference>
<accession>A0ABW8KC17</accession>
<name>A0ABW8KC17_9GAMM</name>
<dbReference type="PROSITE" id="PS51007">
    <property type="entry name" value="CYTC"/>
    <property type="match status" value="2"/>
</dbReference>
<dbReference type="InterPro" id="IPR009056">
    <property type="entry name" value="Cyt_c-like_dom"/>
</dbReference>
<keyword evidence="5" id="KW-0732">Signal</keyword>
<evidence type="ECO:0000256" key="4">
    <source>
        <dbReference type="PROSITE-ProRule" id="PRU00433"/>
    </source>
</evidence>
<dbReference type="Pfam" id="PF00034">
    <property type="entry name" value="Cytochrom_C"/>
    <property type="match status" value="1"/>
</dbReference>
<evidence type="ECO:0000313" key="7">
    <source>
        <dbReference type="EMBL" id="MFK2929662.1"/>
    </source>
</evidence>
<sequence length="259" mass="27258">MDLHLSCPTRVVAGRLLRYLSFLALSLLLMPAFAASSAIPSPAAPRVPDTLQQRIAACTACHGAHGEGSPGSGFFPRLAGKPAGYLVRQLQDFQNGLRKYAPMEYTVRGLDPAYLREIAEYFSTQQVPYARSPLPAVSAATLQRGAQLVSTGDPARGIPACERCHGSQLTGVEPDIPGLVGLPYDYISAQLGAWRTRTRGTVAPDCMAEVAGRLSETDITAVAAWLAGRELPADMHAQPAGSVQPPLHCGVLAGNGAGT</sequence>
<organism evidence="7 8">
    <name type="scientific">Dyella agri</name>
    <dbReference type="NCBI Taxonomy" id="1926869"/>
    <lineage>
        <taxon>Bacteria</taxon>
        <taxon>Pseudomonadati</taxon>
        <taxon>Pseudomonadota</taxon>
        <taxon>Gammaproteobacteria</taxon>
        <taxon>Lysobacterales</taxon>
        <taxon>Rhodanobacteraceae</taxon>
        <taxon>Dyella</taxon>
    </lineage>
</organism>
<keyword evidence="8" id="KW-1185">Reference proteome</keyword>
<proteinExistence type="predicted"/>
<gene>
    <name evidence="7" type="ORF">ISP14_02545</name>
</gene>
<dbReference type="SUPFAM" id="SSF46626">
    <property type="entry name" value="Cytochrome c"/>
    <property type="match status" value="2"/>
</dbReference>
<feature type="domain" description="Cytochrome c" evidence="6">
    <location>
        <begin position="140"/>
        <end position="230"/>
    </location>
</feature>
<evidence type="ECO:0000256" key="2">
    <source>
        <dbReference type="ARBA" id="ARBA00022723"/>
    </source>
</evidence>
<keyword evidence="3 4" id="KW-0408">Iron</keyword>
<dbReference type="InterPro" id="IPR050597">
    <property type="entry name" value="Cytochrome_c_Oxidase_Subunit"/>
</dbReference>
<keyword evidence="2 4" id="KW-0479">Metal-binding</keyword>
<evidence type="ECO:0000256" key="3">
    <source>
        <dbReference type="ARBA" id="ARBA00023004"/>
    </source>
</evidence>
<evidence type="ECO:0000313" key="8">
    <source>
        <dbReference type="Proteomes" id="UP001620397"/>
    </source>
</evidence>
<dbReference type="PANTHER" id="PTHR33751:SF11">
    <property type="entry name" value="BLL4483 PROTEIN"/>
    <property type="match status" value="1"/>
</dbReference>
<evidence type="ECO:0000256" key="5">
    <source>
        <dbReference type="SAM" id="SignalP"/>
    </source>
</evidence>
<comment type="caution">
    <text evidence="7">The sequence shown here is derived from an EMBL/GenBank/DDBJ whole genome shotgun (WGS) entry which is preliminary data.</text>
</comment>
<dbReference type="EMBL" id="JADIKL010000001">
    <property type="protein sequence ID" value="MFK2929662.1"/>
    <property type="molecule type" value="Genomic_DNA"/>
</dbReference>
<evidence type="ECO:0000259" key="6">
    <source>
        <dbReference type="PROSITE" id="PS51007"/>
    </source>
</evidence>
<feature type="domain" description="Cytochrome c" evidence="6">
    <location>
        <begin position="42"/>
        <end position="126"/>
    </location>
</feature>
<keyword evidence="1 4" id="KW-0349">Heme</keyword>
<evidence type="ECO:0000256" key="1">
    <source>
        <dbReference type="ARBA" id="ARBA00022617"/>
    </source>
</evidence>
<feature type="signal peptide" evidence="5">
    <location>
        <begin position="1"/>
        <end position="34"/>
    </location>
</feature>
<feature type="chain" id="PRO_5046009825" evidence="5">
    <location>
        <begin position="35"/>
        <end position="259"/>
    </location>
</feature>
<dbReference type="Gene3D" id="1.10.760.10">
    <property type="entry name" value="Cytochrome c-like domain"/>
    <property type="match status" value="2"/>
</dbReference>
<protein>
    <submittedName>
        <fullName evidence="7">C-type cytochrome</fullName>
    </submittedName>
</protein>
<reference evidence="7 8" key="1">
    <citation type="submission" date="2020-10" db="EMBL/GenBank/DDBJ databases">
        <title>Phylogeny of dyella-like bacteria.</title>
        <authorList>
            <person name="Fu J."/>
        </authorList>
    </citation>
    <scope>NUCLEOTIDE SEQUENCE [LARGE SCALE GENOMIC DNA]</scope>
    <source>
        <strain evidence="7 8">DKC-1</strain>
    </source>
</reference>
<dbReference type="Proteomes" id="UP001620397">
    <property type="component" value="Unassembled WGS sequence"/>
</dbReference>